<dbReference type="Proteomes" id="UP000593562">
    <property type="component" value="Unassembled WGS sequence"/>
</dbReference>
<dbReference type="InterPro" id="IPR001841">
    <property type="entry name" value="Znf_RING"/>
</dbReference>
<gene>
    <name evidence="7" type="ORF">HS088_TW07G00117</name>
</gene>
<feature type="compositionally biased region" description="Polar residues" evidence="5">
    <location>
        <begin position="599"/>
        <end position="611"/>
    </location>
</feature>
<feature type="compositionally biased region" description="Low complexity" evidence="5">
    <location>
        <begin position="258"/>
        <end position="281"/>
    </location>
</feature>
<feature type="compositionally biased region" description="Pro residues" evidence="5">
    <location>
        <begin position="450"/>
        <end position="460"/>
    </location>
</feature>
<dbReference type="InParanoid" id="A0A7J7DE26"/>
<keyword evidence="1" id="KW-0479">Metal-binding</keyword>
<reference evidence="7 8" key="1">
    <citation type="journal article" date="2020" name="Nat. Commun.">
        <title>Genome of Tripterygium wilfordii and identification of cytochrome P450 involved in triptolide biosynthesis.</title>
        <authorList>
            <person name="Tu L."/>
            <person name="Su P."/>
            <person name="Zhang Z."/>
            <person name="Gao L."/>
            <person name="Wang J."/>
            <person name="Hu T."/>
            <person name="Zhou J."/>
            <person name="Zhang Y."/>
            <person name="Zhao Y."/>
            <person name="Liu Y."/>
            <person name="Song Y."/>
            <person name="Tong Y."/>
            <person name="Lu Y."/>
            <person name="Yang J."/>
            <person name="Xu C."/>
            <person name="Jia M."/>
            <person name="Peters R.J."/>
            <person name="Huang L."/>
            <person name="Gao W."/>
        </authorList>
    </citation>
    <scope>NUCLEOTIDE SEQUENCE [LARGE SCALE GENOMIC DNA]</scope>
    <source>
        <strain evidence="8">cv. XIE 37</strain>
        <tissue evidence="7">Leaf</tissue>
    </source>
</reference>
<dbReference type="PROSITE" id="PS50089">
    <property type="entry name" value="ZF_RING_2"/>
    <property type="match status" value="1"/>
</dbReference>
<dbReference type="Gene3D" id="3.30.40.10">
    <property type="entry name" value="Zinc/RING finger domain, C3HC4 (zinc finger)"/>
    <property type="match status" value="1"/>
</dbReference>
<dbReference type="SUPFAM" id="SSF49599">
    <property type="entry name" value="TRAF domain-like"/>
    <property type="match status" value="1"/>
</dbReference>
<feature type="compositionally biased region" description="Basic and acidic residues" evidence="5">
    <location>
        <begin position="1074"/>
        <end position="1086"/>
    </location>
</feature>
<dbReference type="InterPro" id="IPR013083">
    <property type="entry name" value="Znf_RING/FYVE/PHD"/>
</dbReference>
<dbReference type="PANTHER" id="PTHR37393:SF1">
    <property type="entry name" value="AT-RICH INTERACTIVE DOMAIN-CONTAINING PROTEIN 1A-LIKE"/>
    <property type="match status" value="1"/>
</dbReference>
<dbReference type="CDD" id="cd16449">
    <property type="entry name" value="RING-HC"/>
    <property type="match status" value="1"/>
</dbReference>
<organism evidence="7 8">
    <name type="scientific">Tripterygium wilfordii</name>
    <name type="common">Thunder God vine</name>
    <dbReference type="NCBI Taxonomy" id="458696"/>
    <lineage>
        <taxon>Eukaryota</taxon>
        <taxon>Viridiplantae</taxon>
        <taxon>Streptophyta</taxon>
        <taxon>Embryophyta</taxon>
        <taxon>Tracheophyta</taxon>
        <taxon>Spermatophyta</taxon>
        <taxon>Magnoliopsida</taxon>
        <taxon>eudicotyledons</taxon>
        <taxon>Gunneridae</taxon>
        <taxon>Pentapetalae</taxon>
        <taxon>rosids</taxon>
        <taxon>fabids</taxon>
        <taxon>Celastrales</taxon>
        <taxon>Celastraceae</taxon>
        <taxon>Tripterygium</taxon>
    </lineage>
</organism>
<evidence type="ECO:0000256" key="4">
    <source>
        <dbReference type="PROSITE-ProRule" id="PRU00175"/>
    </source>
</evidence>
<keyword evidence="2 4" id="KW-0863">Zinc-finger</keyword>
<feature type="compositionally biased region" description="Basic and acidic residues" evidence="5">
    <location>
        <begin position="635"/>
        <end position="666"/>
    </location>
</feature>
<feature type="domain" description="RING-type" evidence="6">
    <location>
        <begin position="20"/>
        <end position="59"/>
    </location>
</feature>
<feature type="region of interest" description="Disordered" evidence="5">
    <location>
        <begin position="1006"/>
        <end position="1028"/>
    </location>
</feature>
<dbReference type="GO" id="GO:0008270">
    <property type="term" value="F:zinc ion binding"/>
    <property type="evidence" value="ECO:0007669"/>
    <property type="project" value="UniProtKB-KW"/>
</dbReference>
<evidence type="ECO:0000313" key="8">
    <source>
        <dbReference type="Proteomes" id="UP000593562"/>
    </source>
</evidence>
<feature type="compositionally biased region" description="Polar residues" evidence="5">
    <location>
        <begin position="286"/>
        <end position="305"/>
    </location>
</feature>
<feature type="region of interest" description="Disordered" evidence="5">
    <location>
        <begin position="1293"/>
        <end position="1323"/>
    </location>
</feature>
<accession>A0A7J7DE26</accession>
<feature type="region of interest" description="Disordered" evidence="5">
    <location>
        <begin position="758"/>
        <end position="825"/>
    </location>
</feature>
<sequence length="1323" mass="145450">MGFDNECILNIQSLAGEYFCPVCRLLVYPNEALQSQCTHLYCKPCLTYIVSTTRACPYDGYLVTEADSKPLIESNEPLAETIGKIIVRCLYHRSGCTWQGPLSDCTTHCSECAFGNSPVVCNRCAVQIVHRQVQEHAQNCPGVQQPQGGQEVTATSTATVGDQTQIAAQAASQVQITTAQTAGQNVAQPASANSQAQVVAQAAGPTPEQWYQQQYQQYYQSYHGYDPYQQHYQPQNPYQQTPVPQYQQQFQGYVQAQPVSQPQLQPHIQSQSQPQLQAPPHFQAPVATQPQKDLASSQNPTVQSYPQAHPVHSHPQHPPIPQYQQSQLRMQDSQLQSQNQAVPQHPANAIAQQTQVQNHPQPQPQLQPHPQPLPNHPIQAQPQHSIHGVTGYQSYTQHQTFPQMQLGAQQNQLHVGPRAQSQHPAQIPGQFPEQQLVLRPSHSHSTIPDHQPPVVLPPGQVPNALPAQHSGVNPRAHQPGLSVPQRPVMQPIQRPIGQQFVQQQQPFVRPPMGQVQNQMNQQSLYAQQLLPLQPQLCLQGPTFPQQAHVYPQMQQNVVMPTNKLQNLVGKPVVPIHGAQSQPHLQSTAGMQVVPMQIGPTLQSANNPADNDQVQLSSEQQVSSRPAISGKQGDLTFEKSEADQESETDKPANDDIKRDGKVEEKSSPADASSMENPESHATENREPVIKHPVKEEVIRGTEDKKDVSSVDHKKFDHILPGDKKLESQLLDERSGKDKSGAVKQFQYQSAAADEFRGLPSHGVQAEGPFTDQGRNQAPPSHYGPSALQDRAVTPSLFPAQLPGDPSSQSGPLPHRRQPPNASNLQPLGFRQLHSTESGILGPDAAHFGSGPGHGGLQHRIEQQSVALQGPYIQVHVPPPHTGPPRISHGELTGGMPSGTLQSSAFDSQSGMMARAPMGAEILPNKRPGYMDGREPDLHFPGSLGRGFGLQSEMFKPFSEDHLNPLPLDRDRHIISRGKFEEDLKKFPRPSSLENEPLPRFGCDLSSSSTLNRGPPGFGIDSAPGPHDKRPYGLNNDPMLKVAVGPAPARFLPPYAGGGKFHPTDAGEIIVGRRKDSMGKSDSDRTHPDFLGPVPGYGRYHSDGLPARSPVREYPGMTSHGFRGLTDGGESQRFGDPIGRSFHESRFPILPNNVRRGEFEGPGSLRLAEHFVQDSFSGHSRRAEHLSSHNLHGHLRLGEPVGFGAFPGHRRMELAGPGNFPRPRLGEPGFRSSLLLQGEMEPFDSTRKRKPVSMGWCRICKQDCGSVEGLEMHSQTREHQRKAIDMVSIIKENAKKQKIVPNDRTTLDETSKSKNSGVEGRWNKH</sequence>
<feature type="region of interest" description="Disordered" evidence="5">
    <location>
        <begin position="599"/>
        <end position="744"/>
    </location>
</feature>
<evidence type="ECO:0000256" key="5">
    <source>
        <dbReference type="SAM" id="MobiDB-lite"/>
    </source>
</evidence>
<evidence type="ECO:0000256" key="1">
    <source>
        <dbReference type="ARBA" id="ARBA00022723"/>
    </source>
</evidence>
<feature type="compositionally biased region" description="Low complexity" evidence="5">
    <location>
        <begin position="612"/>
        <end position="623"/>
    </location>
</feature>
<feature type="compositionally biased region" description="Pro residues" evidence="5">
    <location>
        <begin position="361"/>
        <end position="375"/>
    </location>
</feature>
<evidence type="ECO:0000313" key="7">
    <source>
        <dbReference type="EMBL" id="KAF5744544.1"/>
    </source>
</evidence>
<dbReference type="EMBL" id="JAAARO010000007">
    <property type="protein sequence ID" value="KAF5744544.1"/>
    <property type="molecule type" value="Genomic_DNA"/>
</dbReference>
<comment type="caution">
    <text evidence="7">The sequence shown here is derived from an EMBL/GenBank/DDBJ whole genome shotgun (WGS) entry which is preliminary data.</text>
</comment>
<evidence type="ECO:0000259" key="6">
    <source>
        <dbReference type="PROSITE" id="PS50089"/>
    </source>
</evidence>
<protein>
    <recommendedName>
        <fullName evidence="6">RING-type domain-containing protein</fullName>
    </recommendedName>
</protein>
<feature type="region of interest" description="Disordered" evidence="5">
    <location>
        <begin position="1074"/>
        <end position="1093"/>
    </location>
</feature>
<evidence type="ECO:0000256" key="3">
    <source>
        <dbReference type="ARBA" id="ARBA00022833"/>
    </source>
</evidence>
<dbReference type="SUPFAM" id="SSF57850">
    <property type="entry name" value="RING/U-box"/>
    <property type="match status" value="1"/>
</dbReference>
<dbReference type="PANTHER" id="PTHR37393">
    <property type="entry name" value="AT-RICH INTERACTIVE DOMAIN-CONTAINING PROTEIN 1A-LIKE"/>
    <property type="match status" value="1"/>
</dbReference>
<keyword evidence="3" id="KW-0862">Zinc</keyword>
<name>A0A7J7DE26_TRIWF</name>
<evidence type="ECO:0000256" key="2">
    <source>
        <dbReference type="ARBA" id="ARBA00022771"/>
    </source>
</evidence>
<dbReference type="InterPro" id="IPR017907">
    <property type="entry name" value="Znf_RING_CS"/>
</dbReference>
<dbReference type="PROSITE" id="PS00518">
    <property type="entry name" value="ZF_RING_1"/>
    <property type="match status" value="1"/>
</dbReference>
<feature type="compositionally biased region" description="Polar residues" evidence="5">
    <location>
        <begin position="328"/>
        <end position="342"/>
    </location>
</feature>
<dbReference type="OrthoDB" id="9049620at2759"/>
<keyword evidence="8" id="KW-1185">Reference proteome</keyword>
<proteinExistence type="predicted"/>
<feature type="region of interest" description="Disordered" evidence="5">
    <location>
        <begin position="258"/>
        <end position="384"/>
    </location>
</feature>
<feature type="compositionally biased region" description="Basic and acidic residues" evidence="5">
    <location>
        <begin position="676"/>
        <end position="739"/>
    </location>
</feature>
<feature type="region of interest" description="Disordered" evidence="5">
    <location>
        <begin position="439"/>
        <end position="486"/>
    </location>
</feature>